<evidence type="ECO:0000256" key="1">
    <source>
        <dbReference type="SAM" id="MobiDB-lite"/>
    </source>
</evidence>
<evidence type="ECO:0000259" key="2">
    <source>
        <dbReference type="Pfam" id="PF15249"/>
    </source>
</evidence>
<gene>
    <name evidence="3" type="ORF">CVLEPA_LOCUS8138</name>
</gene>
<organism evidence="3 4">
    <name type="scientific">Clavelina lepadiformis</name>
    <name type="common">Light-bulb sea squirt</name>
    <name type="synonym">Ascidia lepadiformis</name>
    <dbReference type="NCBI Taxonomy" id="159417"/>
    <lineage>
        <taxon>Eukaryota</taxon>
        <taxon>Metazoa</taxon>
        <taxon>Chordata</taxon>
        <taxon>Tunicata</taxon>
        <taxon>Ascidiacea</taxon>
        <taxon>Aplousobranchia</taxon>
        <taxon>Clavelinidae</taxon>
        <taxon>Clavelina</taxon>
    </lineage>
</organism>
<accession>A0ABP0FET8</accession>
<feature type="region of interest" description="Disordered" evidence="1">
    <location>
        <begin position="154"/>
        <end position="177"/>
    </location>
</feature>
<feature type="compositionally biased region" description="Polar residues" evidence="1">
    <location>
        <begin position="811"/>
        <end position="823"/>
    </location>
</feature>
<feature type="compositionally biased region" description="Polar residues" evidence="1">
    <location>
        <begin position="773"/>
        <end position="803"/>
    </location>
</feature>
<name>A0ABP0FET8_CLALP</name>
<dbReference type="Proteomes" id="UP001642483">
    <property type="component" value="Unassembled WGS sequence"/>
</dbReference>
<dbReference type="Pfam" id="PF15249">
    <property type="entry name" value="GLTSCR1"/>
    <property type="match status" value="1"/>
</dbReference>
<dbReference type="InterPro" id="IPR015671">
    <property type="entry name" value="GSCR1_dom"/>
</dbReference>
<feature type="domain" description="GLTSCR protein conserved" evidence="2">
    <location>
        <begin position="860"/>
        <end position="956"/>
    </location>
</feature>
<proteinExistence type="predicted"/>
<reference evidence="3 4" key="1">
    <citation type="submission" date="2024-02" db="EMBL/GenBank/DDBJ databases">
        <authorList>
            <person name="Daric V."/>
            <person name="Darras S."/>
        </authorList>
    </citation>
    <scope>NUCLEOTIDE SEQUENCE [LARGE SCALE GENOMIC DNA]</scope>
</reference>
<protein>
    <recommendedName>
        <fullName evidence="2">GLTSCR protein conserved domain-containing protein</fullName>
    </recommendedName>
</protein>
<keyword evidence="4" id="KW-1185">Reference proteome</keyword>
<dbReference type="EMBL" id="CAWYQH010000046">
    <property type="protein sequence ID" value="CAK8678194.1"/>
    <property type="molecule type" value="Genomic_DNA"/>
</dbReference>
<feature type="region of interest" description="Disordered" evidence="1">
    <location>
        <begin position="773"/>
        <end position="830"/>
    </location>
</feature>
<comment type="caution">
    <text evidence="3">The sequence shown here is derived from an EMBL/GenBank/DDBJ whole genome shotgun (WGS) entry which is preliminary data.</text>
</comment>
<feature type="compositionally biased region" description="Polar residues" evidence="1">
    <location>
        <begin position="1011"/>
        <end position="1037"/>
    </location>
</feature>
<evidence type="ECO:0000313" key="3">
    <source>
        <dbReference type="EMBL" id="CAK8678194.1"/>
    </source>
</evidence>
<feature type="region of interest" description="Disordered" evidence="1">
    <location>
        <begin position="1001"/>
        <end position="1037"/>
    </location>
</feature>
<evidence type="ECO:0000313" key="4">
    <source>
        <dbReference type="Proteomes" id="UP001642483"/>
    </source>
</evidence>
<sequence>MDSSDTLYGDCSGTNFFDDFMNTSSEGNPLLPEEKSTLNQQPLDILQQSLKAADIYQTTTTNDELVFDEFGLSFNSNPYNNNNNSATGLQYSTQSTQVLQNDENFFDTSQFLNVSSNSEQTKSAQLTQSSNNANQGTVVYDDTFQLSPSIGNLSSSQIGEATQSKSSAIPAQQHSASIPHSMPMPSNQQLNAGNVPRHTQVQNFQLQIPASQSVMLSRQGESKATNDSAHVFQNVQYVASGSQSVTQYNNTSYSVCTGNTLQSNSISICGVSFTRPINQTVTAPVVISVNTSLPTMQNSMALKQKHTVMLPVSVNNTTPAQHVVMSNQQRKPVSIAATTAQQTAKTSMSVQQEKINKLALLLQSKAAQQAGPGNAAVLRWGSSNINISDPTVARALAIKILEKHQARKLTQEASSSQLVHTLNLGSASTAINTTNMQLNAIVPSNSLQATAPLKAQYFTTSTKPQTSIQNNHMTQPGLIKMASQLGNSLGNAAQVKTTPVVQIAVSKTNSPVPINRFQIVSSVNIPLTAGQVQTPSSPALSQPGLSLQAKTHNSGLIKITVPQSLATASISQAKVSPATTNTTPVSSALIQHLNSNLKLKLPPQKINSLTKEQLQRLIIQHQAAVRARNETAQITKTQIMTVNNTASALKTKVLQNIEQKENFETKPASMKSLGNIVPLRVDPSLTIKQAEEVQRIISQNIPISKVSAAALSKEQRQLLTVFRAQLQAMDTPIQQYYIKNPHLIIQKVLQHLQKGKPFILNIKSETLNSILPKSTSVPPRSATLNANDQHPTISLSGDPQKSRIQGIKVNRSLTPTPQKQNTLKRPAPEPVNALASSVALSPVKRPSMIIEQLNNHREMTISPDTSTGFVTMRDASRRLLPYHIYNMPEIDQKAFEESEPIFDKVSERLSTKMCSMFAKYHTLCLKETTRDCCSADEVMLERTFLHHERSQLIEMKQKIKADPTALQSYISLDLKNQSKELLSCLYDQVITQNKKTRNESLLAPENRKISQHSTDSFDYNSPNSFSSTKSNGGNSMPTYESVEYEVMTMEPENDVLLQEAVESILT</sequence>